<feature type="compositionally biased region" description="Acidic residues" evidence="1">
    <location>
        <begin position="743"/>
        <end position="753"/>
    </location>
</feature>
<evidence type="ECO:0000259" key="4">
    <source>
        <dbReference type="Pfam" id="PF23046"/>
    </source>
</evidence>
<dbReference type="Pfam" id="PF23043">
    <property type="entry name" value="SH3-B_UBE2O"/>
    <property type="match status" value="1"/>
</dbReference>
<feature type="domain" description="UBE2O-like SH3-C" evidence="3">
    <location>
        <begin position="631"/>
        <end position="692"/>
    </location>
</feature>
<organism evidence="5 6">
    <name type="scientific">Romanomermis culicivorax</name>
    <name type="common">Nematode worm</name>
    <dbReference type="NCBI Taxonomy" id="13658"/>
    <lineage>
        <taxon>Eukaryota</taxon>
        <taxon>Metazoa</taxon>
        <taxon>Ecdysozoa</taxon>
        <taxon>Nematoda</taxon>
        <taxon>Enoplea</taxon>
        <taxon>Dorylaimia</taxon>
        <taxon>Mermithida</taxon>
        <taxon>Mermithoidea</taxon>
        <taxon>Mermithidae</taxon>
        <taxon>Romanomermis</taxon>
    </lineage>
</organism>
<feature type="compositionally biased region" description="Acidic residues" evidence="1">
    <location>
        <begin position="715"/>
        <end position="736"/>
    </location>
</feature>
<reference evidence="6" key="1">
    <citation type="submission" date="2022-11" db="UniProtKB">
        <authorList>
            <consortium name="WormBaseParasite"/>
        </authorList>
    </citation>
    <scope>IDENTIFICATION</scope>
</reference>
<sequence>MKFEEEDTVAFALRKGQVGIGIVNDVYSASASESEDEDYDERLKPGQIGVEWYPHGKESPVYGDAVKLVDRTLMLGELVKFPRTNLIGFVNNVRVDCDFAVLPLNHFVIKNIKESRIHFVDQFGGFNSEAKYLVYDKWVGVVDSFTYLLTLRTFHGYKCRIKVDPDKVDVKDVLAKRSERSAFDDRQWYVGQILKFSTKTLSKAEWLTETENAKNLPEKMLKRFKSNTSKRRPNNIMFIVEKVEFDSVMATWFSSVSGSITPPNKRIDRHNIDRIQLLSYCDHQFVQIGDRIHLELQSDDVIVTEKQWKNEFYEEITSGLEPNSSRTQIVQNYRQLLSVTAPISSSRLAADNYNDDDSSWSDCLSDEHDSSQSTSDVKDYIKTDEECPCSKPSRDEFPANLKKVSVIGPGHTTTIFPQSYVKPVKSVHSRHRFSNNSCIDHLNNIKRTQKSAALLVRVVPGRSRRIKKRKLPNGKIIYRKNIKLSDKEFCRLQQVMSLLLQKRENLTPTDKIPAEALFVRSFVDVQWQDGTVGINIPTVNLAYAETDLDEHVFFPGSFVRLQQDKYKLWPAHGYGVVQWVDPQNRIAEVTWYDLLFDEQNRTPMGGSKLSKIKKEQVSVIELVADPDYSTYGSGSLVLRTNFYDDARFANPDDIYVGQVLYINTEGQVVVRWLNGRVENIFPFELCRLADDDAVDNEETSDEIDDSLDEEFIQDDNDQHDEDASSNDAWTDVDDDTDKLAHDDSDESDIDDDNLSSLSDCSEKVCSAAVGSNNTEDWVADVDDLVKRLTCMTQNFCDKMIEIRRSCSNSLSVTRGLAISALRVYRLLIRFRQYYAELFECVNQMHDLDNADLIKCAQVLQEWLKNSANLSAKKKIYLSETILANFMNEKEPKFKCKVKMGNYISKEINRLERMRDYLKDYIRNNLSDKNQATLAKSTKHHSSDGGLTEKFQVCFSSE</sequence>
<dbReference type="WBParaSite" id="nRc.2.0.1.t16106-RA">
    <property type="protein sequence ID" value="nRc.2.0.1.t16106-RA"/>
    <property type="gene ID" value="nRc.2.0.1.g16106"/>
</dbReference>
<dbReference type="Proteomes" id="UP000887565">
    <property type="component" value="Unplaced"/>
</dbReference>
<evidence type="ECO:0000256" key="1">
    <source>
        <dbReference type="SAM" id="MobiDB-lite"/>
    </source>
</evidence>
<dbReference type="InterPro" id="IPR057735">
    <property type="entry name" value="UBE2O-like_tSH3-B"/>
</dbReference>
<dbReference type="OMA" id="MEVEGNT"/>
<evidence type="ECO:0000313" key="5">
    <source>
        <dbReference type="Proteomes" id="UP000887565"/>
    </source>
</evidence>
<evidence type="ECO:0000259" key="2">
    <source>
        <dbReference type="Pfam" id="PF23043"/>
    </source>
</evidence>
<feature type="region of interest" description="Disordered" evidence="1">
    <location>
        <begin position="715"/>
        <end position="756"/>
    </location>
</feature>
<dbReference type="InterPro" id="IPR057734">
    <property type="entry name" value="UBE2O-like_SH3-C"/>
</dbReference>
<keyword evidence="5" id="KW-1185">Reference proteome</keyword>
<dbReference type="AlphaFoldDB" id="A0A915IQL9"/>
<dbReference type="Pfam" id="PF23046">
    <property type="entry name" value="tSH3-B_UBE2O"/>
    <property type="match status" value="1"/>
</dbReference>
<name>A0A915IQL9_ROMCU</name>
<feature type="domain" description="UBE2O-like SH3-B" evidence="2">
    <location>
        <begin position="550"/>
        <end position="627"/>
    </location>
</feature>
<feature type="domain" description="UBE2O-like tandem tSH3-B" evidence="4">
    <location>
        <begin position="131"/>
        <end position="283"/>
    </location>
</feature>
<proteinExistence type="predicted"/>
<evidence type="ECO:0000259" key="3">
    <source>
        <dbReference type="Pfam" id="PF23044"/>
    </source>
</evidence>
<evidence type="ECO:0000313" key="6">
    <source>
        <dbReference type="WBParaSite" id="nRc.2.0.1.t16106-RA"/>
    </source>
</evidence>
<accession>A0A915IQL9</accession>
<dbReference type="Pfam" id="PF23044">
    <property type="entry name" value="SH3-C_UBE2O"/>
    <property type="match status" value="1"/>
</dbReference>
<dbReference type="InterPro" id="IPR057733">
    <property type="entry name" value="UBE2O-like_SH3-B"/>
</dbReference>
<protein>
    <submittedName>
        <fullName evidence="6">Uncharacterized protein</fullName>
    </submittedName>
</protein>